<dbReference type="KEGG" id="barh:WN72_14840"/>
<dbReference type="RefSeq" id="WP_027558392.1">
    <property type="nucleotide sequence ID" value="NZ_AXAD01000002.1"/>
</dbReference>
<dbReference type="SUPFAM" id="SSF52172">
    <property type="entry name" value="CheY-like"/>
    <property type="match status" value="1"/>
</dbReference>
<sequence length="119" mass="13066">MGQSKPIRPTAIVVEDDDIQREMLALLLEESNFDVLQCEDAETAALALKAKHPALIVTDINLVGKMDGVDLAHYAQQQHANVRIIVISGRPLPRPLPDGAKFFTKPIYPTALLAEAARR</sequence>
<dbReference type="PROSITE" id="PS50110">
    <property type="entry name" value="RESPONSE_REGULATORY"/>
    <property type="match status" value="1"/>
</dbReference>
<evidence type="ECO:0000256" key="2">
    <source>
        <dbReference type="PROSITE-ProRule" id="PRU00169"/>
    </source>
</evidence>
<dbReference type="Pfam" id="PF00072">
    <property type="entry name" value="Response_reg"/>
    <property type="match status" value="1"/>
</dbReference>
<keyword evidence="1 2" id="KW-0597">Phosphoprotein</keyword>
<feature type="modified residue" description="4-aspartylphosphate" evidence="2">
    <location>
        <position position="59"/>
    </location>
</feature>
<dbReference type="SMART" id="SM00448">
    <property type="entry name" value="REC"/>
    <property type="match status" value="1"/>
</dbReference>
<evidence type="ECO:0000313" key="5">
    <source>
        <dbReference type="Proteomes" id="UP000594015"/>
    </source>
</evidence>
<dbReference type="CDD" id="cd00156">
    <property type="entry name" value="REC"/>
    <property type="match status" value="1"/>
</dbReference>
<organism evidence="4 5">
    <name type="scientific">Bradyrhizobium arachidis</name>
    <dbReference type="NCBI Taxonomy" id="858423"/>
    <lineage>
        <taxon>Bacteria</taxon>
        <taxon>Pseudomonadati</taxon>
        <taxon>Pseudomonadota</taxon>
        <taxon>Alphaproteobacteria</taxon>
        <taxon>Hyphomicrobiales</taxon>
        <taxon>Nitrobacteraceae</taxon>
        <taxon>Bradyrhizobium</taxon>
    </lineage>
</organism>
<dbReference type="Proteomes" id="UP000594015">
    <property type="component" value="Chromosome"/>
</dbReference>
<evidence type="ECO:0000259" key="3">
    <source>
        <dbReference type="PROSITE" id="PS50110"/>
    </source>
</evidence>
<dbReference type="InterPro" id="IPR050595">
    <property type="entry name" value="Bact_response_regulator"/>
</dbReference>
<evidence type="ECO:0000256" key="1">
    <source>
        <dbReference type="ARBA" id="ARBA00022553"/>
    </source>
</evidence>
<proteinExistence type="predicted"/>
<dbReference type="InterPro" id="IPR001789">
    <property type="entry name" value="Sig_transdc_resp-reg_receiver"/>
</dbReference>
<dbReference type="GO" id="GO:0000160">
    <property type="term" value="P:phosphorelay signal transduction system"/>
    <property type="evidence" value="ECO:0007669"/>
    <property type="project" value="InterPro"/>
</dbReference>
<name>A0AAE7NK28_9BRAD</name>
<dbReference type="PANTHER" id="PTHR44591">
    <property type="entry name" value="STRESS RESPONSE REGULATOR PROTEIN 1"/>
    <property type="match status" value="1"/>
</dbReference>
<dbReference type="AlphaFoldDB" id="A0AAE7NK28"/>
<dbReference type="PANTHER" id="PTHR44591:SF21">
    <property type="entry name" value="TWO-COMPONENT RESPONSE REGULATOR"/>
    <property type="match status" value="1"/>
</dbReference>
<protein>
    <submittedName>
        <fullName evidence="4">Response regulator</fullName>
    </submittedName>
</protein>
<accession>A0AAE7NK28</accession>
<dbReference type="EMBL" id="CP030050">
    <property type="protein sequence ID" value="QOZ67438.1"/>
    <property type="molecule type" value="Genomic_DNA"/>
</dbReference>
<dbReference type="InterPro" id="IPR011006">
    <property type="entry name" value="CheY-like_superfamily"/>
</dbReference>
<feature type="domain" description="Response regulatory" evidence="3">
    <location>
        <begin position="10"/>
        <end position="119"/>
    </location>
</feature>
<dbReference type="Gene3D" id="3.40.50.2300">
    <property type="match status" value="1"/>
</dbReference>
<gene>
    <name evidence="4" type="ORF">WN72_14840</name>
</gene>
<reference evidence="4 5" key="1">
    <citation type="submission" date="2018-06" db="EMBL/GenBank/DDBJ databases">
        <title>Comparative genomics of Bradyrhizobium nodulating Arachidis hypogaea.</title>
        <authorList>
            <person name="Li Y."/>
        </authorList>
    </citation>
    <scope>NUCLEOTIDE SEQUENCE [LARGE SCALE GENOMIC DNA]</scope>
    <source>
        <strain evidence="4 5">CCBAU 051107</strain>
    </source>
</reference>
<evidence type="ECO:0000313" key="4">
    <source>
        <dbReference type="EMBL" id="QOZ67438.1"/>
    </source>
</evidence>